<keyword evidence="8" id="KW-1185">Reference proteome</keyword>
<evidence type="ECO:0000256" key="4">
    <source>
        <dbReference type="ARBA" id="ARBA00023128"/>
    </source>
</evidence>
<sequence length="102" mass="12078">MTSLYAKKMTMLAGRIFRDVGKQVDSKSMKVVRIMSELPRPMILKDYYPPLEEYNNILQKLRYLGLFRNEHADFREEMARLRQLRGKGKRKKGESKRGLAQQ</sequence>
<evidence type="ECO:0000313" key="9">
    <source>
        <dbReference type="WBParaSite" id="Smp_039980.1"/>
    </source>
</evidence>
<dbReference type="OMA" id="PRHMETH"/>
<evidence type="ECO:0000313" key="8">
    <source>
        <dbReference type="Proteomes" id="UP000008854"/>
    </source>
</evidence>
<keyword evidence="3" id="KW-0689">Ribosomal protein</keyword>
<dbReference type="Pfam" id="PF08293">
    <property type="entry name" value="MRP-S33"/>
    <property type="match status" value="1"/>
</dbReference>
<accession>G4VKH0</accession>
<evidence type="ECO:0000256" key="3">
    <source>
        <dbReference type="ARBA" id="ARBA00022980"/>
    </source>
</evidence>
<dbReference type="HOGENOM" id="CLU_162208_2_0_1"/>
<dbReference type="InParanoid" id="G4VKH0"/>
<dbReference type="GO" id="GO:0005840">
    <property type="term" value="C:ribosome"/>
    <property type="evidence" value="ECO:0007669"/>
    <property type="project" value="UniProtKB-KW"/>
</dbReference>
<feature type="region of interest" description="Disordered" evidence="7">
    <location>
        <begin position="82"/>
        <end position="102"/>
    </location>
</feature>
<dbReference type="eggNOG" id="KOG4104">
    <property type="taxonomic scope" value="Eukaryota"/>
</dbReference>
<comment type="similarity">
    <text evidence="2">Belongs to the mitochondrion-specific ribosomal protein mS33 family.</text>
</comment>
<reference evidence="8" key="1">
    <citation type="journal article" date="2012" name="PLoS Negl. Trop. Dis.">
        <title>A systematically improved high quality genome and transcriptome of the human blood fluke Schistosoma mansoni.</title>
        <authorList>
            <person name="Protasio A.V."/>
            <person name="Tsai I.J."/>
            <person name="Babbage A."/>
            <person name="Nichol S."/>
            <person name="Hunt M."/>
            <person name="Aslett M.A."/>
            <person name="De Silva N."/>
            <person name="Velarde G.S."/>
            <person name="Anderson T.J."/>
            <person name="Clark R.C."/>
            <person name="Davidson C."/>
            <person name="Dillon G.P."/>
            <person name="Holroyd N.E."/>
            <person name="LoVerde P.T."/>
            <person name="Lloyd C."/>
            <person name="McQuillan J."/>
            <person name="Oliveira G."/>
            <person name="Otto T.D."/>
            <person name="Parker-Manuel S.J."/>
            <person name="Quail M.A."/>
            <person name="Wilson R.A."/>
            <person name="Zerlotini A."/>
            <person name="Dunne D.W."/>
            <person name="Berriman M."/>
        </authorList>
    </citation>
    <scope>NUCLEOTIDE SEQUENCE [LARGE SCALE GENOMIC DNA]</scope>
    <source>
        <strain evidence="8">Puerto Rican</strain>
    </source>
</reference>
<comment type="subcellular location">
    <subcellularLocation>
        <location evidence="1">Mitochondrion</location>
    </subcellularLocation>
</comment>
<proteinExistence type="inferred from homology"/>
<dbReference type="KEGG" id="smm:Smp_039980"/>
<reference evidence="9" key="2">
    <citation type="submission" date="2018-12" db="UniProtKB">
        <authorList>
            <consortium name="WormBaseParasite"/>
        </authorList>
    </citation>
    <scope>IDENTIFICATION</scope>
    <source>
        <strain evidence="9">Puerto Rican</strain>
    </source>
</reference>
<dbReference type="AlphaFoldDB" id="G4VKH0"/>
<dbReference type="WBParaSite" id="Smp_039980.1">
    <property type="protein sequence ID" value="Smp_039980.1"/>
    <property type="gene ID" value="Smp_039980"/>
</dbReference>
<dbReference type="RefSeq" id="XP_018652779.1">
    <property type="nucleotide sequence ID" value="XM_018797770.1"/>
</dbReference>
<dbReference type="FunCoup" id="G4VKH0">
    <property type="interactions" value="612"/>
</dbReference>
<evidence type="ECO:0000256" key="2">
    <source>
        <dbReference type="ARBA" id="ARBA00008970"/>
    </source>
</evidence>
<dbReference type="PhylomeDB" id="G4VKH0"/>
<dbReference type="PANTHER" id="PTHR13362:SF2">
    <property type="entry name" value="SMALL RIBOSOMAL SUBUNIT PROTEIN MS33"/>
    <property type="match status" value="1"/>
</dbReference>
<evidence type="ECO:0000256" key="6">
    <source>
        <dbReference type="ARBA" id="ARBA00035132"/>
    </source>
</evidence>
<dbReference type="InterPro" id="IPR013219">
    <property type="entry name" value="Ribosomal_mS33"/>
</dbReference>
<dbReference type="CTD" id="8341295"/>
<keyword evidence="4" id="KW-0496">Mitochondrion</keyword>
<dbReference type="OrthoDB" id="5980584at2759"/>
<dbReference type="PANTHER" id="PTHR13362">
    <property type="entry name" value="MITOCHONDRIAL RIBOSOMAL PROTEIN S33"/>
    <property type="match status" value="1"/>
</dbReference>
<organism evidence="8 9">
    <name type="scientific">Schistosoma mansoni</name>
    <name type="common">Blood fluke</name>
    <dbReference type="NCBI Taxonomy" id="6183"/>
    <lineage>
        <taxon>Eukaryota</taxon>
        <taxon>Metazoa</taxon>
        <taxon>Spiralia</taxon>
        <taxon>Lophotrochozoa</taxon>
        <taxon>Platyhelminthes</taxon>
        <taxon>Trematoda</taxon>
        <taxon>Digenea</taxon>
        <taxon>Strigeidida</taxon>
        <taxon>Schistosomatoidea</taxon>
        <taxon>Schistosomatidae</taxon>
        <taxon>Schistosoma</taxon>
    </lineage>
</organism>
<dbReference type="STRING" id="6183.G4VKH0"/>
<dbReference type="GO" id="GO:0005739">
    <property type="term" value="C:mitochondrion"/>
    <property type="evidence" value="ECO:0007669"/>
    <property type="project" value="UniProtKB-SubCell"/>
</dbReference>
<dbReference type="GO" id="GO:1990904">
    <property type="term" value="C:ribonucleoprotein complex"/>
    <property type="evidence" value="ECO:0007669"/>
    <property type="project" value="UniProtKB-KW"/>
</dbReference>
<evidence type="ECO:0000256" key="7">
    <source>
        <dbReference type="SAM" id="MobiDB-lite"/>
    </source>
</evidence>
<keyword evidence="5" id="KW-0687">Ribonucleoprotein</keyword>
<protein>
    <recommendedName>
        <fullName evidence="6">Small ribosomal subunit protein mS33</fullName>
    </recommendedName>
</protein>
<dbReference type="GeneID" id="8341295"/>
<name>G4VKH0_SCHMA</name>
<evidence type="ECO:0000256" key="1">
    <source>
        <dbReference type="ARBA" id="ARBA00004173"/>
    </source>
</evidence>
<evidence type="ECO:0000256" key="5">
    <source>
        <dbReference type="ARBA" id="ARBA00023274"/>
    </source>
</evidence>
<dbReference type="Proteomes" id="UP000008854">
    <property type="component" value="Unassembled WGS sequence"/>
</dbReference>
<feature type="compositionally biased region" description="Basic residues" evidence="7">
    <location>
        <begin position="82"/>
        <end position="94"/>
    </location>
</feature>